<comment type="caution">
    <text evidence="1">The sequence shown here is derived from an EMBL/GenBank/DDBJ whole genome shotgun (WGS) entry which is preliminary data.</text>
</comment>
<proteinExistence type="predicted"/>
<evidence type="ECO:0000313" key="2">
    <source>
        <dbReference type="Proteomes" id="UP001607069"/>
    </source>
</evidence>
<accession>A0ABW7HTA3</accession>
<organism evidence="1 2">
    <name type="scientific">Streptomyces chitinivorans</name>
    <dbReference type="NCBI Taxonomy" id="1257027"/>
    <lineage>
        <taxon>Bacteria</taxon>
        <taxon>Bacillati</taxon>
        <taxon>Actinomycetota</taxon>
        <taxon>Actinomycetes</taxon>
        <taxon>Kitasatosporales</taxon>
        <taxon>Streptomycetaceae</taxon>
        <taxon>Streptomyces</taxon>
    </lineage>
</organism>
<gene>
    <name evidence="1" type="ORF">ACG5V6_12335</name>
</gene>
<dbReference type="RefSeq" id="WP_279949577.1">
    <property type="nucleotide sequence ID" value="NZ_BAABEN010000013.1"/>
</dbReference>
<name>A0ABW7HTA3_9ACTN</name>
<dbReference type="EMBL" id="JBIHMK010000039">
    <property type="protein sequence ID" value="MFH0249000.1"/>
    <property type="molecule type" value="Genomic_DNA"/>
</dbReference>
<protein>
    <submittedName>
        <fullName evidence="1">Uncharacterized protein</fullName>
    </submittedName>
</protein>
<dbReference type="Proteomes" id="UP001607069">
    <property type="component" value="Unassembled WGS sequence"/>
</dbReference>
<sequence length="127" mass="13235">MAGRYGAASGEEQVVFVGYHGDIDSPEQARNGLLDGMEDDPSTELAVPRREITPAGSDEPLVCEVLVETGKDTRTTVPACAWGDRGTVGTVMDSAVGTAGTDPGDVDLDAFAERVGAIRDEAREPIG</sequence>
<reference evidence="1 2" key="1">
    <citation type="submission" date="2024-10" db="EMBL/GenBank/DDBJ databases">
        <authorList>
            <person name="Cho J.-C."/>
        </authorList>
    </citation>
    <scope>NUCLEOTIDE SEQUENCE [LARGE SCALE GENOMIC DNA]</scope>
    <source>
        <strain evidence="1 2">KCTC29696</strain>
    </source>
</reference>
<evidence type="ECO:0000313" key="1">
    <source>
        <dbReference type="EMBL" id="MFH0249000.1"/>
    </source>
</evidence>
<keyword evidence="2" id="KW-1185">Reference proteome</keyword>